<keyword evidence="3" id="KW-0371">Homeobox</keyword>
<keyword evidence="4" id="KW-1185">Reference proteome</keyword>
<dbReference type="PROSITE" id="PS50011">
    <property type="entry name" value="PROTEIN_KINASE_DOM"/>
    <property type="match status" value="1"/>
</dbReference>
<feature type="region of interest" description="Disordered" evidence="1">
    <location>
        <begin position="385"/>
        <end position="464"/>
    </location>
</feature>
<feature type="compositionally biased region" description="Basic and acidic residues" evidence="1">
    <location>
        <begin position="392"/>
        <end position="407"/>
    </location>
</feature>
<comment type="caution">
    <text evidence="3">The sequence shown here is derived from an EMBL/GenBank/DDBJ whole genome shotgun (WGS) entry which is preliminary data.</text>
</comment>
<keyword evidence="3" id="KW-0238">DNA-binding</keyword>
<dbReference type="GO" id="GO:0003677">
    <property type="term" value="F:DNA binding"/>
    <property type="evidence" value="ECO:0007669"/>
    <property type="project" value="UniProtKB-KW"/>
</dbReference>
<feature type="compositionally biased region" description="Basic and acidic residues" evidence="1">
    <location>
        <begin position="168"/>
        <end position="177"/>
    </location>
</feature>
<feature type="region of interest" description="Disordered" evidence="1">
    <location>
        <begin position="605"/>
        <end position="636"/>
    </location>
</feature>
<sequence>MNVLVCDEGHCRISDFGLCTIEDDSPTGRVSESTSQAAMRGSVPWLAPELMNPGCVESPNRTTRDIYALGCTMYEVFAGNPPFSDRKMDLQIILAVLNGMRPSRPAECTDQLWMIIERCWSEESGSRLIASQVVALLVEPALTALSAPSNISVVHTKEVELVGRVEGIKSHPEDSPSRAKPLLPTSSIPRRQDEVSPVCSSRKRGIGEVDSPIESEPLAKRCLPSPLGGNDEHWDVTIRDEATEQEGDGGYNWQAYPDSKWRWSDYDLPTLQDSLKCSNKQPRPDSECDDIADNPTESDEGEDRDGKQGKTKRERLLRASWPDECNEYDQPENQYQGDELPPFAPEPKQDRIDFYSSHSKGGTQEDDDLLDLLGLRSVVSMTSIFNGTIDTTDTRGSEEQPRPHGQSDDAAGDVAESSNRDHEENQKGKRRRALPTLQSPQGSMRIQGRHRTPVKKRITPPKREHLLAEIQKRAETIEKLMAQLAEEEKSEQNFPWPSSSTSGDVFGPSSSNLPPSSGSPLDEPPNEMSGEENRVVEDWIVKARESWTEFGGVMGVGGGTPKRHIGEGGLADSSSEDEDFSDDDDDTDGYDIEIVDVDFDGSSVFDSVRQKSRAGSRRGSTSSTTSLPQPSRYSAGAEFPAIPDEAAPFGLMAEMSLRPGRNKVTHSFGSDSTQDDIWDDISVQDAWKSFRGRVGTSELVGVPSALRV</sequence>
<dbReference type="PANTHER" id="PTHR44329">
    <property type="entry name" value="SERINE/THREONINE-PROTEIN KINASE TNNI3K-RELATED"/>
    <property type="match status" value="1"/>
</dbReference>
<protein>
    <submittedName>
        <fullName evidence="3">Homeobox protein tos8</fullName>
    </submittedName>
</protein>
<dbReference type="SUPFAM" id="SSF56112">
    <property type="entry name" value="Protein kinase-like (PK-like)"/>
    <property type="match status" value="1"/>
</dbReference>
<dbReference type="Proteomes" id="UP001437256">
    <property type="component" value="Unassembled WGS sequence"/>
</dbReference>
<dbReference type="InterPro" id="IPR000719">
    <property type="entry name" value="Prot_kinase_dom"/>
</dbReference>
<evidence type="ECO:0000259" key="2">
    <source>
        <dbReference type="PROSITE" id="PS50011"/>
    </source>
</evidence>
<proteinExistence type="predicted"/>
<feature type="region of interest" description="Disordered" evidence="1">
    <location>
        <begin position="274"/>
        <end position="367"/>
    </location>
</feature>
<feature type="compositionally biased region" description="Basic residues" evidence="1">
    <location>
        <begin position="447"/>
        <end position="460"/>
    </location>
</feature>
<accession>A0ABR2ZCW0</accession>
<evidence type="ECO:0000313" key="3">
    <source>
        <dbReference type="EMBL" id="KAL0059507.1"/>
    </source>
</evidence>
<reference evidence="3 4" key="1">
    <citation type="submission" date="2024-05" db="EMBL/GenBank/DDBJ databases">
        <title>A draft genome resource for the thread blight pathogen Marasmius tenuissimus strain MS-2.</title>
        <authorList>
            <person name="Yulfo-Soto G.E."/>
            <person name="Baruah I.K."/>
            <person name="Amoako-Attah I."/>
            <person name="Bukari Y."/>
            <person name="Meinhardt L.W."/>
            <person name="Bailey B.A."/>
            <person name="Cohen S.P."/>
        </authorList>
    </citation>
    <scope>NUCLEOTIDE SEQUENCE [LARGE SCALE GENOMIC DNA]</scope>
    <source>
        <strain evidence="3 4">MS-2</strain>
    </source>
</reference>
<feature type="domain" description="Protein kinase" evidence="2">
    <location>
        <begin position="1"/>
        <end position="142"/>
    </location>
</feature>
<feature type="compositionally biased region" description="Polar residues" evidence="1">
    <location>
        <begin position="492"/>
        <end position="503"/>
    </location>
</feature>
<dbReference type="EMBL" id="JBBXMP010000222">
    <property type="protein sequence ID" value="KAL0059507.1"/>
    <property type="molecule type" value="Genomic_DNA"/>
</dbReference>
<feature type="compositionally biased region" description="Acidic residues" evidence="1">
    <location>
        <begin position="287"/>
        <end position="303"/>
    </location>
</feature>
<feature type="region of interest" description="Disordered" evidence="1">
    <location>
        <begin position="481"/>
        <end position="537"/>
    </location>
</feature>
<dbReference type="InterPro" id="IPR051681">
    <property type="entry name" value="Ser/Thr_Kinases-Pseudokinases"/>
</dbReference>
<dbReference type="InterPro" id="IPR001245">
    <property type="entry name" value="Ser-Thr/Tyr_kinase_cat_dom"/>
</dbReference>
<feature type="compositionally biased region" description="Low complexity" evidence="1">
    <location>
        <begin position="617"/>
        <end position="626"/>
    </location>
</feature>
<organism evidence="3 4">
    <name type="scientific">Marasmius tenuissimus</name>
    <dbReference type="NCBI Taxonomy" id="585030"/>
    <lineage>
        <taxon>Eukaryota</taxon>
        <taxon>Fungi</taxon>
        <taxon>Dikarya</taxon>
        <taxon>Basidiomycota</taxon>
        <taxon>Agaricomycotina</taxon>
        <taxon>Agaricomycetes</taxon>
        <taxon>Agaricomycetidae</taxon>
        <taxon>Agaricales</taxon>
        <taxon>Marasmiineae</taxon>
        <taxon>Marasmiaceae</taxon>
        <taxon>Marasmius</taxon>
    </lineage>
</organism>
<feature type="compositionally biased region" description="Acidic residues" evidence="1">
    <location>
        <begin position="574"/>
        <end position="593"/>
    </location>
</feature>
<dbReference type="InterPro" id="IPR011009">
    <property type="entry name" value="Kinase-like_dom_sf"/>
</dbReference>
<feature type="compositionally biased region" description="Basic and acidic residues" evidence="1">
    <location>
        <begin position="418"/>
        <end position="427"/>
    </location>
</feature>
<feature type="region of interest" description="Disordered" evidence="1">
    <location>
        <begin position="168"/>
        <end position="212"/>
    </location>
</feature>
<evidence type="ECO:0000313" key="4">
    <source>
        <dbReference type="Proteomes" id="UP001437256"/>
    </source>
</evidence>
<evidence type="ECO:0000256" key="1">
    <source>
        <dbReference type="SAM" id="MobiDB-lite"/>
    </source>
</evidence>
<feature type="region of interest" description="Disordered" evidence="1">
    <location>
        <begin position="551"/>
        <end position="593"/>
    </location>
</feature>
<feature type="compositionally biased region" description="Low complexity" evidence="1">
    <location>
        <begin position="507"/>
        <end position="521"/>
    </location>
</feature>
<gene>
    <name evidence="3" type="primary">TOS8_7</name>
    <name evidence="3" type="ORF">AAF712_013738</name>
</gene>
<dbReference type="Gene3D" id="1.10.510.10">
    <property type="entry name" value="Transferase(Phosphotransferase) domain 1"/>
    <property type="match status" value="1"/>
</dbReference>
<name>A0ABR2ZCW0_9AGAR</name>
<dbReference type="Pfam" id="PF07714">
    <property type="entry name" value="PK_Tyr_Ser-Thr"/>
    <property type="match status" value="1"/>
</dbReference>